<reference evidence="3" key="1">
    <citation type="journal article" date="2019" name="Int. J. Syst. Evol. Microbiol.">
        <title>The Global Catalogue of Microorganisms (GCM) 10K type strain sequencing project: providing services to taxonomists for standard genome sequencing and annotation.</title>
        <authorList>
            <consortium name="The Broad Institute Genomics Platform"/>
            <consortium name="The Broad Institute Genome Sequencing Center for Infectious Disease"/>
            <person name="Wu L."/>
            <person name="Ma J."/>
        </authorList>
    </citation>
    <scope>NUCLEOTIDE SEQUENCE [LARGE SCALE GENOMIC DNA]</scope>
    <source>
        <strain evidence="3">IBRC-M 10908</strain>
    </source>
</reference>
<keyword evidence="1" id="KW-0472">Membrane</keyword>
<sequence>MPLALFFFYGSVTVLAFGPLAFGLSLPVGAGSGFLAVAALLWCLVLLGRTVRLSLPLRIASAHPLDGASTAELGHLSSLAARHFRSRAPEAVVLWDRPEARIVERASWLGLRRGRPVLAVHPILLRHLGADQLLALVAADMLLSSEDRDAKVRRADRVHRTLSLVLEGQGPKRGIAGRLLARFVRGPMARRRESAFGSVLEADVEASRDAGADTLCEALAGSAVLADAWRKFLRRYVPDDHRMVLYRPEGLVYGFGEYLSARRDAVTAEVDKEAAYAARSAWTAFPPVGTRLDALAVDAQFQHTENELEPASEMVRNLPEHIAAFEGSRLRPGTRPVDWDTWFAIFLWDKARPGARKTLEAMRVVSGRSERLLGWWFDEIAAGRGAVATRDLKNAGMPVDGFLSVLRLAALQSESVRLKLHWDREFEWVDAEGRGTGLESFPERLDILKPESAAEIRWELDLIGLDPDAGLDVETPWAKVEAHRELLRESG</sequence>
<comment type="caution">
    <text evidence="2">The sequence shown here is derived from an EMBL/GenBank/DDBJ whole genome shotgun (WGS) entry which is preliminary data.</text>
</comment>
<dbReference type="RefSeq" id="WP_380617519.1">
    <property type="nucleotide sequence ID" value="NZ_JBHSDK010000001.1"/>
</dbReference>
<organism evidence="2 3">
    <name type="scientific">Salininema proteolyticum</name>
    <dbReference type="NCBI Taxonomy" id="1607685"/>
    <lineage>
        <taxon>Bacteria</taxon>
        <taxon>Bacillati</taxon>
        <taxon>Actinomycetota</taxon>
        <taxon>Actinomycetes</taxon>
        <taxon>Glycomycetales</taxon>
        <taxon>Glycomycetaceae</taxon>
        <taxon>Salininema</taxon>
    </lineage>
</organism>
<keyword evidence="1" id="KW-1133">Transmembrane helix</keyword>
<feature type="transmembrane region" description="Helical" evidence="1">
    <location>
        <begin position="33"/>
        <end position="51"/>
    </location>
</feature>
<dbReference type="EMBL" id="JBHSDK010000001">
    <property type="protein sequence ID" value="MFC4333788.1"/>
    <property type="molecule type" value="Genomic_DNA"/>
</dbReference>
<gene>
    <name evidence="2" type="ORF">ACFPET_01090</name>
</gene>
<proteinExistence type="predicted"/>
<keyword evidence="1" id="KW-0812">Transmembrane</keyword>
<keyword evidence="3" id="KW-1185">Reference proteome</keyword>
<evidence type="ECO:0000256" key="1">
    <source>
        <dbReference type="SAM" id="Phobius"/>
    </source>
</evidence>
<evidence type="ECO:0000313" key="3">
    <source>
        <dbReference type="Proteomes" id="UP001595823"/>
    </source>
</evidence>
<protein>
    <submittedName>
        <fullName evidence="2">Uncharacterized protein</fullName>
    </submittedName>
</protein>
<dbReference type="Proteomes" id="UP001595823">
    <property type="component" value="Unassembled WGS sequence"/>
</dbReference>
<name>A0ABV8TTP2_9ACTN</name>
<evidence type="ECO:0000313" key="2">
    <source>
        <dbReference type="EMBL" id="MFC4333788.1"/>
    </source>
</evidence>
<accession>A0ABV8TTP2</accession>